<dbReference type="InterPro" id="IPR046848">
    <property type="entry name" value="E_motif"/>
</dbReference>
<dbReference type="FunFam" id="1.25.40.10:FF:001810">
    <property type="entry name" value="Pentatricopeptide repeat-containing protein mitochondrial"/>
    <property type="match status" value="1"/>
</dbReference>
<dbReference type="GO" id="GO:0009451">
    <property type="term" value="P:RNA modification"/>
    <property type="evidence" value="ECO:0007669"/>
    <property type="project" value="InterPro"/>
</dbReference>
<keyword evidence="4" id="KW-1185">Reference proteome</keyword>
<dbReference type="NCBIfam" id="TIGR00756">
    <property type="entry name" value="PPR"/>
    <property type="match status" value="10"/>
</dbReference>
<feature type="repeat" description="PPR" evidence="2">
    <location>
        <begin position="472"/>
        <end position="506"/>
    </location>
</feature>
<dbReference type="PANTHER" id="PTHR47926:SF380">
    <property type="entry name" value="PENTATRICOPEPTIDE REPEAT-CONTAINING PROTEIN"/>
    <property type="match status" value="1"/>
</dbReference>
<reference evidence="3 4" key="1">
    <citation type="journal article" date="2021" name="Nat. Commun.">
        <title>Incipient diploidization of the medicinal plant Perilla within 10,000 years.</title>
        <authorList>
            <person name="Zhang Y."/>
            <person name="Shen Q."/>
            <person name="Leng L."/>
            <person name="Zhang D."/>
            <person name="Chen S."/>
            <person name="Shi Y."/>
            <person name="Ning Z."/>
            <person name="Chen S."/>
        </authorList>
    </citation>
    <scope>NUCLEOTIDE SEQUENCE [LARGE SCALE GENOMIC DNA]</scope>
    <source>
        <strain evidence="4">cv. PC099</strain>
    </source>
</reference>
<gene>
    <name evidence="3" type="ORF">C2S53_005591</name>
</gene>
<comment type="caution">
    <text evidence="3">The sequence shown here is derived from an EMBL/GenBank/DDBJ whole genome shotgun (WGS) entry which is preliminary data.</text>
</comment>
<sequence length="699" mass="78917">MRGLCKTRPAAWREVIGGGASRKLHIITRNVVVFWKCNCLSCNKNQRILQALYTTTAAAISNSKRSSFLRSRFSKDYSNECDSVNSTKSGSIYDYNVRIGELGRQGNVKAAYKLFDEMPERDKVSYASLISIYLKNDEFHKAERLYFEIPAGMRSIVSDSAMVDAYAKAGRINKAKEIFDKMPERNGFSWTSLISGYFRLGKVDDAVELFERMPVREKNVITWTNVIMGFTRNGLVDEARVAFDRMPLKTVVAWTSMIKAYVENNRVDEAFSLFRVMPERNLYAWNIMISGFLDENRVNEANELFNSMPWKNVVSWTIMVTGLARNGMTELARKYFDQMLNKDVSAWNAMITAYADENRMVEAGELFKMMPKRNIITWNVMIGGYSKGRHEDEAFRHFGLMLQSGIMPNERSLTSLLTSCGGILGVMQVHGLIVQLGFEMLTPVTNALITMYHRSGDFTSARIAFENLEAKDVVTWTAIIIAYSNHGYGIQALQAFARMLRLGHYPDEITFVGVLSACSHAGFVQKGQMLFYSIKRCYGLEPTPEHYSCLVDILGRAGLVNEAVKVVDEMPPDKCDSAVLGALIGACRLLGADVLGDHIGDELIELEPASSGGYVLLANLYAASGKWDKFSQLRKKMKEREVRKVPGFSQIEVNGKSHVFLVGDRAHPEMKEIYKFLYEKLIPEMKDFGYEIANITVTM</sequence>
<dbReference type="Pfam" id="PF13041">
    <property type="entry name" value="PPR_2"/>
    <property type="match status" value="3"/>
</dbReference>
<feature type="repeat" description="PPR" evidence="2">
    <location>
        <begin position="186"/>
        <end position="220"/>
    </location>
</feature>
<accession>A0AAD4PB11</accession>
<evidence type="ECO:0008006" key="5">
    <source>
        <dbReference type="Google" id="ProtNLM"/>
    </source>
</evidence>
<organism evidence="3 4">
    <name type="scientific">Perilla frutescens var. hirtella</name>
    <name type="common">Perilla citriodora</name>
    <name type="synonym">Perilla setoyensis</name>
    <dbReference type="NCBI Taxonomy" id="608512"/>
    <lineage>
        <taxon>Eukaryota</taxon>
        <taxon>Viridiplantae</taxon>
        <taxon>Streptophyta</taxon>
        <taxon>Embryophyta</taxon>
        <taxon>Tracheophyta</taxon>
        <taxon>Spermatophyta</taxon>
        <taxon>Magnoliopsida</taxon>
        <taxon>eudicotyledons</taxon>
        <taxon>Gunneridae</taxon>
        <taxon>Pentapetalae</taxon>
        <taxon>asterids</taxon>
        <taxon>lamiids</taxon>
        <taxon>Lamiales</taxon>
        <taxon>Lamiaceae</taxon>
        <taxon>Nepetoideae</taxon>
        <taxon>Elsholtzieae</taxon>
        <taxon>Perilla</taxon>
    </lineage>
</organism>
<feature type="repeat" description="PPR" evidence="2">
    <location>
        <begin position="312"/>
        <end position="346"/>
    </location>
</feature>
<evidence type="ECO:0000313" key="4">
    <source>
        <dbReference type="Proteomes" id="UP001190926"/>
    </source>
</evidence>
<dbReference type="SUPFAM" id="SSF48452">
    <property type="entry name" value="TPR-like"/>
    <property type="match status" value="1"/>
</dbReference>
<dbReference type="GO" id="GO:0003723">
    <property type="term" value="F:RNA binding"/>
    <property type="evidence" value="ECO:0007669"/>
    <property type="project" value="InterPro"/>
</dbReference>
<dbReference type="InterPro" id="IPR011990">
    <property type="entry name" value="TPR-like_helical_dom_sf"/>
</dbReference>
<protein>
    <recommendedName>
        <fullName evidence="5">Pentatricopeptide repeat-containing protein</fullName>
    </recommendedName>
</protein>
<dbReference type="EMBL" id="SDAM02000072">
    <property type="protein sequence ID" value="KAH6832242.1"/>
    <property type="molecule type" value="Genomic_DNA"/>
</dbReference>
<dbReference type="Proteomes" id="UP001190926">
    <property type="component" value="Unassembled WGS sequence"/>
</dbReference>
<dbReference type="PROSITE" id="PS51375">
    <property type="entry name" value="PPR"/>
    <property type="match status" value="8"/>
</dbReference>
<dbReference type="Pfam" id="PF12854">
    <property type="entry name" value="PPR_1"/>
    <property type="match status" value="1"/>
</dbReference>
<dbReference type="InterPro" id="IPR046960">
    <property type="entry name" value="PPR_At4g14850-like_plant"/>
</dbReference>
<dbReference type="PANTHER" id="PTHR47926">
    <property type="entry name" value="PENTATRICOPEPTIDE REPEAT-CONTAINING PROTEIN"/>
    <property type="match status" value="1"/>
</dbReference>
<dbReference type="Pfam" id="PF20431">
    <property type="entry name" value="E_motif"/>
    <property type="match status" value="1"/>
</dbReference>
<dbReference type="AlphaFoldDB" id="A0AAD4PB11"/>
<feature type="repeat" description="PPR" evidence="2">
    <location>
        <begin position="155"/>
        <end position="185"/>
    </location>
</feature>
<dbReference type="InterPro" id="IPR002885">
    <property type="entry name" value="PPR_rpt"/>
</dbReference>
<feature type="repeat" description="PPR" evidence="2">
    <location>
        <begin position="250"/>
        <end position="284"/>
    </location>
</feature>
<dbReference type="Gene3D" id="1.25.40.10">
    <property type="entry name" value="Tetratricopeptide repeat domain"/>
    <property type="match status" value="6"/>
</dbReference>
<evidence type="ECO:0000313" key="3">
    <source>
        <dbReference type="EMBL" id="KAH6832242.1"/>
    </source>
</evidence>
<feature type="repeat" description="PPR" evidence="2">
    <location>
        <begin position="374"/>
        <end position="408"/>
    </location>
</feature>
<keyword evidence="1" id="KW-0677">Repeat</keyword>
<name>A0AAD4PB11_PERFH</name>
<dbReference type="Pfam" id="PF01535">
    <property type="entry name" value="PPR"/>
    <property type="match status" value="7"/>
</dbReference>
<feature type="repeat" description="PPR" evidence="2">
    <location>
        <begin position="91"/>
        <end position="125"/>
    </location>
</feature>
<feature type="repeat" description="PPR" evidence="2">
    <location>
        <begin position="543"/>
        <end position="577"/>
    </location>
</feature>
<proteinExistence type="predicted"/>
<evidence type="ECO:0000256" key="1">
    <source>
        <dbReference type="ARBA" id="ARBA00022737"/>
    </source>
</evidence>
<evidence type="ECO:0000256" key="2">
    <source>
        <dbReference type="PROSITE-ProRule" id="PRU00708"/>
    </source>
</evidence>